<feature type="transmembrane region" description="Helical" evidence="7">
    <location>
        <begin position="49"/>
        <end position="71"/>
    </location>
</feature>
<dbReference type="PRINTS" id="PR01837">
    <property type="entry name" value="MGTCSAPBPROT"/>
</dbReference>
<dbReference type="InterPro" id="IPR049177">
    <property type="entry name" value="MgtC_SapB_SrpB_YhiD_N"/>
</dbReference>
<feature type="domain" description="MgtC/SapB/SrpB/YhiD N-terminal" evidence="8">
    <location>
        <begin position="26"/>
        <end position="154"/>
    </location>
</feature>
<comment type="similarity">
    <text evidence="2 7">Belongs to the MgtC/SapB family.</text>
</comment>
<dbReference type="PANTHER" id="PTHR33778:SF1">
    <property type="entry name" value="MAGNESIUM TRANSPORTER YHID-RELATED"/>
    <property type="match status" value="1"/>
</dbReference>
<feature type="transmembrane region" description="Helical" evidence="7">
    <location>
        <begin position="20"/>
        <end position="37"/>
    </location>
</feature>
<evidence type="ECO:0000256" key="5">
    <source>
        <dbReference type="ARBA" id="ARBA00022989"/>
    </source>
</evidence>
<dbReference type="Proteomes" id="UP000535415">
    <property type="component" value="Unassembled WGS sequence"/>
</dbReference>
<keyword evidence="3" id="KW-1003">Cell membrane</keyword>
<evidence type="ECO:0000256" key="2">
    <source>
        <dbReference type="ARBA" id="ARBA00009298"/>
    </source>
</evidence>
<keyword evidence="5 7" id="KW-1133">Transmembrane helix</keyword>
<evidence type="ECO:0000256" key="3">
    <source>
        <dbReference type="ARBA" id="ARBA00022475"/>
    </source>
</evidence>
<comment type="subcellular location">
    <subcellularLocation>
        <location evidence="7">Cell inner membrane</location>
        <topology evidence="7">Multi-pass membrane protein</topology>
    </subcellularLocation>
    <subcellularLocation>
        <location evidence="1">Cell membrane</location>
        <topology evidence="1">Multi-pass membrane protein</topology>
    </subcellularLocation>
</comment>
<evidence type="ECO:0000313" key="9">
    <source>
        <dbReference type="EMBL" id="MBB5721929.1"/>
    </source>
</evidence>
<dbReference type="InterPro" id="IPR003416">
    <property type="entry name" value="MgtC/SapB/SrpB/YhiD_fam"/>
</dbReference>
<accession>A0A7W9EXR8</accession>
<feature type="transmembrane region" description="Helical" evidence="7">
    <location>
        <begin position="83"/>
        <end position="103"/>
    </location>
</feature>
<evidence type="ECO:0000259" key="8">
    <source>
        <dbReference type="Pfam" id="PF02308"/>
    </source>
</evidence>
<feature type="transmembrane region" description="Helical" evidence="7">
    <location>
        <begin position="132"/>
        <end position="149"/>
    </location>
</feature>
<dbReference type="Pfam" id="PF02308">
    <property type="entry name" value="MgtC"/>
    <property type="match status" value="1"/>
</dbReference>
<keyword evidence="6 7" id="KW-0472">Membrane</keyword>
<dbReference type="RefSeq" id="WP_183527749.1">
    <property type="nucleotide sequence ID" value="NZ_JACIJM010000004.1"/>
</dbReference>
<name>A0A7W9EXR8_9RHOB</name>
<evidence type="ECO:0000313" key="10">
    <source>
        <dbReference type="Proteomes" id="UP000535415"/>
    </source>
</evidence>
<dbReference type="GO" id="GO:0005886">
    <property type="term" value="C:plasma membrane"/>
    <property type="evidence" value="ECO:0007669"/>
    <property type="project" value="UniProtKB-SubCell"/>
</dbReference>
<dbReference type="AlphaFoldDB" id="A0A7W9EXR8"/>
<gene>
    <name evidence="9" type="ORF">FHS72_001553</name>
</gene>
<evidence type="ECO:0000256" key="4">
    <source>
        <dbReference type="ARBA" id="ARBA00022692"/>
    </source>
</evidence>
<keyword evidence="10" id="KW-1185">Reference proteome</keyword>
<reference evidence="9 10" key="1">
    <citation type="submission" date="2020-08" db="EMBL/GenBank/DDBJ databases">
        <title>Genomic Encyclopedia of Type Strains, Phase IV (KMG-IV): sequencing the most valuable type-strain genomes for metagenomic binning, comparative biology and taxonomic classification.</title>
        <authorList>
            <person name="Goeker M."/>
        </authorList>
    </citation>
    <scope>NUCLEOTIDE SEQUENCE [LARGE SCALE GENOMIC DNA]</scope>
    <source>
        <strain evidence="9 10">DSM 101064</strain>
    </source>
</reference>
<keyword evidence="4 7" id="KW-0812">Transmembrane</keyword>
<evidence type="ECO:0000256" key="7">
    <source>
        <dbReference type="RuleBase" id="RU365041"/>
    </source>
</evidence>
<dbReference type="PANTHER" id="PTHR33778">
    <property type="entry name" value="PROTEIN MGTC"/>
    <property type="match status" value="1"/>
</dbReference>
<organism evidence="9 10">
    <name type="scientific">Yoonia ponticola</name>
    <dbReference type="NCBI Taxonomy" id="1524255"/>
    <lineage>
        <taxon>Bacteria</taxon>
        <taxon>Pseudomonadati</taxon>
        <taxon>Pseudomonadota</taxon>
        <taxon>Alphaproteobacteria</taxon>
        <taxon>Rhodobacterales</taxon>
        <taxon>Paracoccaceae</taxon>
        <taxon>Yoonia</taxon>
    </lineage>
</organism>
<proteinExistence type="inferred from homology"/>
<evidence type="ECO:0000256" key="6">
    <source>
        <dbReference type="ARBA" id="ARBA00023136"/>
    </source>
</evidence>
<dbReference type="EMBL" id="JACIJM010000004">
    <property type="protein sequence ID" value="MBB5721929.1"/>
    <property type="molecule type" value="Genomic_DNA"/>
</dbReference>
<evidence type="ECO:0000256" key="1">
    <source>
        <dbReference type="ARBA" id="ARBA00004651"/>
    </source>
</evidence>
<comment type="caution">
    <text evidence="9">The sequence shown here is derived from an EMBL/GenBank/DDBJ whole genome shotgun (WGS) entry which is preliminary data.</text>
</comment>
<sequence length="163" mass="17226">MWEDLVEEFTLSPALPLSVVVARTLATVVFCGLIGLERETSRRAAGLRTHMLIGLAACIYCLLTLALLARADDFGDTVKMDPLRIIEAVTGGVAFLAAGLIVFSQGKVRGLTTGASMWVVAAVGVACGLGEWVIAGMTVILALIIIAVVRQLEKHAGTYEPSE</sequence>
<keyword evidence="7" id="KW-0997">Cell inner membrane</keyword>
<protein>
    <recommendedName>
        <fullName evidence="7">Protein MgtC</fullName>
    </recommendedName>
</protein>